<gene>
    <name evidence="1" type="ORF">MRB53_006032</name>
</gene>
<dbReference type="Proteomes" id="UP001234297">
    <property type="component" value="Chromosome 2"/>
</dbReference>
<reference evidence="1 2" key="1">
    <citation type="journal article" date="2022" name="Hortic Res">
        <title>A haplotype resolved chromosomal level avocado genome allows analysis of novel avocado genes.</title>
        <authorList>
            <person name="Nath O."/>
            <person name="Fletcher S.J."/>
            <person name="Hayward A."/>
            <person name="Shaw L.M."/>
            <person name="Masouleh A.K."/>
            <person name="Furtado A."/>
            <person name="Henry R.J."/>
            <person name="Mitter N."/>
        </authorList>
    </citation>
    <scope>NUCLEOTIDE SEQUENCE [LARGE SCALE GENOMIC DNA]</scope>
    <source>
        <strain evidence="2">cv. Hass</strain>
    </source>
</reference>
<comment type="caution">
    <text evidence="1">The sequence shown here is derived from an EMBL/GenBank/DDBJ whole genome shotgun (WGS) entry which is preliminary data.</text>
</comment>
<keyword evidence="2" id="KW-1185">Reference proteome</keyword>
<accession>A0ACC2MF91</accession>
<evidence type="ECO:0000313" key="1">
    <source>
        <dbReference type="EMBL" id="KAJ8644284.1"/>
    </source>
</evidence>
<organism evidence="1 2">
    <name type="scientific">Persea americana</name>
    <name type="common">Avocado</name>
    <dbReference type="NCBI Taxonomy" id="3435"/>
    <lineage>
        <taxon>Eukaryota</taxon>
        <taxon>Viridiplantae</taxon>
        <taxon>Streptophyta</taxon>
        <taxon>Embryophyta</taxon>
        <taxon>Tracheophyta</taxon>
        <taxon>Spermatophyta</taxon>
        <taxon>Magnoliopsida</taxon>
        <taxon>Magnoliidae</taxon>
        <taxon>Laurales</taxon>
        <taxon>Lauraceae</taxon>
        <taxon>Persea</taxon>
    </lineage>
</organism>
<name>A0ACC2MF91_PERAE</name>
<sequence>MGASRTTEYRIGVSGVGILFVSPQGDLIPHIFTLANHCSNNIAEYQSVIMGMEIALATRIKRLEIFGNSKPIVNQINGKYESHIARSLNAKADALAGNAAAMAVLAGSHCEILIKERLPMPDLGT</sequence>
<protein>
    <submittedName>
        <fullName evidence="1">Uncharacterized protein</fullName>
    </submittedName>
</protein>
<proteinExistence type="predicted"/>
<evidence type="ECO:0000313" key="2">
    <source>
        <dbReference type="Proteomes" id="UP001234297"/>
    </source>
</evidence>
<dbReference type="EMBL" id="CM056810">
    <property type="protein sequence ID" value="KAJ8644284.1"/>
    <property type="molecule type" value="Genomic_DNA"/>
</dbReference>